<dbReference type="STRING" id="1210086.GCA_001613105_01136"/>
<feature type="region of interest" description="Disordered" evidence="1">
    <location>
        <begin position="114"/>
        <end position="136"/>
    </location>
</feature>
<dbReference type="Proteomes" id="UP000254869">
    <property type="component" value="Unassembled WGS sequence"/>
</dbReference>
<keyword evidence="3" id="KW-1185">Reference proteome</keyword>
<gene>
    <name evidence="2" type="ORF">DFR76_102560</name>
</gene>
<sequence>MPNLNPHGRLVVPYIAGDQGIGRPLPQPTVIWTSPNIRLVTKDQKAAFLKPEYWDDPTVPPWDGKVFLGTAYYLLVRVLNRGDFSTEPHDVPMPLKGISMEGWVSNFAAGSIGPVSQIESPPDPDNNGDSAFSGYNDGVVPPNGQLVVASSGFWVPQEGNIQKYNNGHVCIGVNVYSEGGDPIGGGGGVIHVTAEGEGDTYPADGKQLLARPVTTRLDMLDNTHHAQRNIMITPKPLGAKLVRKVLVEVPATDRCPLEAEVALRPAAVAQGSPELVRAAAAAGLNHHHCPPDPLENVSIDDNGDPSHEVGVYLKPGEQRWLTITVDAAENEKPGDIYVFDIVTTEEGNHKVYGAARMYVAVTPAG</sequence>
<dbReference type="EMBL" id="QQBC01000002">
    <property type="protein sequence ID" value="RDI68159.1"/>
    <property type="molecule type" value="Genomic_DNA"/>
</dbReference>
<evidence type="ECO:0000313" key="3">
    <source>
        <dbReference type="Proteomes" id="UP000254869"/>
    </source>
</evidence>
<dbReference type="RefSeq" id="WP_067992831.1">
    <property type="nucleotide sequence ID" value="NZ_QQBC01000002.1"/>
</dbReference>
<name>A0A370IBQ6_9NOCA</name>
<protein>
    <submittedName>
        <fullName evidence="2">Uncharacterized protein</fullName>
    </submittedName>
</protein>
<dbReference type="AlphaFoldDB" id="A0A370IBQ6"/>
<organism evidence="2 3">
    <name type="scientific">Nocardia pseudobrasiliensis</name>
    <dbReference type="NCBI Taxonomy" id="45979"/>
    <lineage>
        <taxon>Bacteria</taxon>
        <taxon>Bacillati</taxon>
        <taxon>Actinomycetota</taxon>
        <taxon>Actinomycetes</taxon>
        <taxon>Mycobacteriales</taxon>
        <taxon>Nocardiaceae</taxon>
        <taxon>Nocardia</taxon>
    </lineage>
</organism>
<reference evidence="2 3" key="1">
    <citation type="submission" date="2018-07" db="EMBL/GenBank/DDBJ databases">
        <title>Genomic Encyclopedia of Type Strains, Phase IV (KMG-IV): sequencing the most valuable type-strain genomes for metagenomic binning, comparative biology and taxonomic classification.</title>
        <authorList>
            <person name="Goeker M."/>
        </authorList>
    </citation>
    <scope>NUCLEOTIDE SEQUENCE [LARGE SCALE GENOMIC DNA]</scope>
    <source>
        <strain evidence="2 3">DSM 44290</strain>
    </source>
</reference>
<evidence type="ECO:0000256" key="1">
    <source>
        <dbReference type="SAM" id="MobiDB-lite"/>
    </source>
</evidence>
<proteinExistence type="predicted"/>
<accession>A0A370IBQ6</accession>
<comment type="caution">
    <text evidence="2">The sequence shown here is derived from an EMBL/GenBank/DDBJ whole genome shotgun (WGS) entry which is preliminary data.</text>
</comment>
<evidence type="ECO:0000313" key="2">
    <source>
        <dbReference type="EMBL" id="RDI68159.1"/>
    </source>
</evidence>